<dbReference type="InParanoid" id="Q8EWN9"/>
<feature type="transmembrane region" description="Helical" evidence="1">
    <location>
        <begin position="74"/>
        <end position="95"/>
    </location>
</feature>
<keyword evidence="1" id="KW-0472">Membrane</keyword>
<dbReference type="HOGENOM" id="CLU_2070504_0_0_14"/>
<sequence length="122" mass="13758">MDIFMSIIGYMGAVGIAIFSLPELIRSLRSRRTSGINVWLFLLLMVSSACFFISGFYNFAQNLARDGWTSANQFALAVAVANIFSFLVPSTLLSYKLFHILMAKKQGITEKEYEDKINSNRK</sequence>
<feature type="transmembrane region" description="Helical" evidence="1">
    <location>
        <begin position="6"/>
        <end position="25"/>
    </location>
</feature>
<dbReference type="eggNOG" id="ENOG5032G1B">
    <property type="taxonomic scope" value="Bacteria"/>
</dbReference>
<keyword evidence="3" id="KW-1185">Reference proteome</keyword>
<keyword evidence="1" id="KW-0812">Transmembrane</keyword>
<keyword evidence="1" id="KW-1133">Transmembrane helix</keyword>
<dbReference type="STRING" id="272633.gene:10731263"/>
<name>Q8EWN9_MALP2</name>
<feature type="transmembrane region" description="Helical" evidence="1">
    <location>
        <begin position="37"/>
        <end position="59"/>
    </location>
</feature>
<dbReference type="Proteomes" id="UP000002522">
    <property type="component" value="Chromosome"/>
</dbReference>
<dbReference type="AlphaFoldDB" id="Q8EWN9"/>
<dbReference type="EMBL" id="BA000026">
    <property type="protein sequence ID" value="BAC43955.1"/>
    <property type="molecule type" value="Genomic_DNA"/>
</dbReference>
<dbReference type="KEGG" id="mpe:MYPE1640"/>
<gene>
    <name evidence="2" type="ordered locus">MYPE1640</name>
</gene>
<reference evidence="2 3" key="1">
    <citation type="journal article" date="2002" name="Nucleic Acids Res.">
        <title>The complete genomic sequence of Mycoplasma penetrans, an intracellular bacterial pathogen in humans.</title>
        <authorList>
            <person name="Sasaki Y."/>
            <person name="Ishikawa J."/>
            <person name="Yamashita A."/>
            <person name="Oshima K."/>
            <person name="Kenri T."/>
            <person name="Furuya K."/>
            <person name="Yoshino C."/>
            <person name="Horino A."/>
            <person name="Shiba T."/>
            <person name="Sasaki T."/>
            <person name="Hattori M."/>
        </authorList>
    </citation>
    <scope>NUCLEOTIDE SEQUENCE [LARGE SCALE GENOMIC DNA]</scope>
    <source>
        <strain evidence="2 3">HF-2</strain>
    </source>
</reference>
<protein>
    <submittedName>
        <fullName evidence="2">Uncharacterized protein</fullName>
    </submittedName>
</protein>
<proteinExistence type="predicted"/>
<dbReference type="Gene3D" id="1.20.1280.290">
    <property type="match status" value="1"/>
</dbReference>
<accession>Q8EWN9</accession>
<dbReference type="RefSeq" id="WP_011076991.1">
    <property type="nucleotide sequence ID" value="NC_004432.1"/>
</dbReference>
<evidence type="ECO:0000313" key="3">
    <source>
        <dbReference type="Proteomes" id="UP000002522"/>
    </source>
</evidence>
<evidence type="ECO:0000256" key="1">
    <source>
        <dbReference type="SAM" id="Phobius"/>
    </source>
</evidence>
<organism evidence="2 3">
    <name type="scientific">Malacoplasma penetrans (strain HF-2)</name>
    <name type="common">Mycoplasma penetrans</name>
    <dbReference type="NCBI Taxonomy" id="272633"/>
    <lineage>
        <taxon>Bacteria</taxon>
        <taxon>Bacillati</taxon>
        <taxon>Mycoplasmatota</taxon>
        <taxon>Mycoplasmoidales</taxon>
        <taxon>Mycoplasmoidaceae</taxon>
        <taxon>Malacoplasma</taxon>
    </lineage>
</organism>
<evidence type="ECO:0000313" key="2">
    <source>
        <dbReference type="EMBL" id="BAC43955.1"/>
    </source>
</evidence>